<keyword evidence="4 10" id="KW-0547">Nucleotide-binding</keyword>
<feature type="domain" description="Aminoacyl-tRNA synthetase class Ia" evidence="11">
    <location>
        <begin position="454"/>
        <end position="643"/>
    </location>
</feature>
<feature type="domain" description="Leucyl-tRNA synthetase editing" evidence="13">
    <location>
        <begin position="281"/>
        <end position="440"/>
    </location>
</feature>
<evidence type="ECO:0000256" key="6">
    <source>
        <dbReference type="ARBA" id="ARBA00022917"/>
    </source>
</evidence>
<dbReference type="SUPFAM" id="SSF47323">
    <property type="entry name" value="Anticodon-binding domain of a subclass of class I aminoacyl-tRNA synthetases"/>
    <property type="match status" value="1"/>
</dbReference>
<evidence type="ECO:0000256" key="1">
    <source>
        <dbReference type="ARBA" id="ARBA00005594"/>
    </source>
</evidence>
<dbReference type="Ensembl" id="ENSOTST00005126913.1">
    <property type="protein sequence ID" value="ENSOTSP00005142123.1"/>
    <property type="gene ID" value="ENSOTSG00005038980.2"/>
</dbReference>
<evidence type="ECO:0000256" key="4">
    <source>
        <dbReference type="ARBA" id="ARBA00022741"/>
    </source>
</evidence>
<proteinExistence type="inferred from homology"/>
<dbReference type="InterPro" id="IPR002300">
    <property type="entry name" value="aa-tRNA-synth_Ia"/>
</dbReference>
<dbReference type="InterPro" id="IPR014729">
    <property type="entry name" value="Rossmann-like_a/b/a_fold"/>
</dbReference>
<comment type="similarity">
    <text evidence="1 10">Belongs to the class-I aminoacyl-tRNA synthetase family.</text>
</comment>
<evidence type="ECO:0000256" key="8">
    <source>
        <dbReference type="ARBA" id="ARBA00030520"/>
    </source>
</evidence>
<comment type="catalytic activity">
    <reaction evidence="9">
        <text>tRNA(Leu) + L-leucine + ATP = L-leucyl-tRNA(Leu) + AMP + diphosphate</text>
        <dbReference type="Rhea" id="RHEA:11688"/>
        <dbReference type="Rhea" id="RHEA-COMP:9613"/>
        <dbReference type="Rhea" id="RHEA-COMP:9622"/>
        <dbReference type="ChEBI" id="CHEBI:30616"/>
        <dbReference type="ChEBI" id="CHEBI:33019"/>
        <dbReference type="ChEBI" id="CHEBI:57427"/>
        <dbReference type="ChEBI" id="CHEBI:78442"/>
        <dbReference type="ChEBI" id="CHEBI:78494"/>
        <dbReference type="ChEBI" id="CHEBI:456215"/>
        <dbReference type="EC" id="6.1.1.4"/>
    </reaction>
</comment>
<keyword evidence="3 10" id="KW-0436">Ligase</keyword>
<evidence type="ECO:0000259" key="11">
    <source>
        <dbReference type="Pfam" id="PF00133"/>
    </source>
</evidence>
<dbReference type="Pfam" id="PF00133">
    <property type="entry name" value="tRNA-synt_1"/>
    <property type="match status" value="2"/>
</dbReference>
<dbReference type="GeneTree" id="ENSGT00390000015114"/>
<dbReference type="CDD" id="cd07958">
    <property type="entry name" value="Anticodon_Ia_Leu_BEm"/>
    <property type="match status" value="1"/>
</dbReference>
<dbReference type="FunFam" id="1.10.730.10:FF:000011">
    <property type="entry name" value="Leucine--tRNA ligase chloroplastic/mitochondrial"/>
    <property type="match status" value="1"/>
</dbReference>
<dbReference type="InterPro" id="IPR002302">
    <property type="entry name" value="Leu-tRNA-ligase"/>
</dbReference>
<keyword evidence="5 10" id="KW-0067">ATP-binding</keyword>
<evidence type="ECO:0000256" key="5">
    <source>
        <dbReference type="ARBA" id="ARBA00022840"/>
    </source>
</evidence>
<dbReference type="PROSITE" id="PS00178">
    <property type="entry name" value="AA_TRNA_LIGASE_I"/>
    <property type="match status" value="1"/>
</dbReference>
<evidence type="ECO:0000313" key="14">
    <source>
        <dbReference type="Ensembl" id="ENSOTSP00005142123.1"/>
    </source>
</evidence>
<dbReference type="Pfam" id="PF13603">
    <property type="entry name" value="tRNA-synt_1_2"/>
    <property type="match status" value="1"/>
</dbReference>
<evidence type="ECO:0000313" key="15">
    <source>
        <dbReference type="Proteomes" id="UP000694402"/>
    </source>
</evidence>
<dbReference type="CDD" id="cd00812">
    <property type="entry name" value="LeuRS_core"/>
    <property type="match status" value="1"/>
</dbReference>
<keyword evidence="7 10" id="KW-0030">Aminoacyl-tRNA synthetase</keyword>
<dbReference type="FunFam" id="3.40.50.620:FF:000003">
    <property type="entry name" value="Leucine--tRNA ligase"/>
    <property type="match status" value="1"/>
</dbReference>
<dbReference type="SUPFAM" id="SSF52374">
    <property type="entry name" value="Nucleotidylyl transferase"/>
    <property type="match status" value="1"/>
</dbReference>
<dbReference type="InterPro" id="IPR001412">
    <property type="entry name" value="aa-tRNA-synth_I_CS"/>
</dbReference>
<evidence type="ECO:0000256" key="10">
    <source>
        <dbReference type="RuleBase" id="RU363035"/>
    </source>
</evidence>
<dbReference type="InterPro" id="IPR013155">
    <property type="entry name" value="M/V/L/I-tRNA-synth_anticd-bd"/>
</dbReference>
<dbReference type="GO" id="GO:0005524">
    <property type="term" value="F:ATP binding"/>
    <property type="evidence" value="ECO:0007669"/>
    <property type="project" value="UniProtKB-KW"/>
</dbReference>
<dbReference type="PANTHER" id="PTHR43740">
    <property type="entry name" value="LEUCYL-TRNA SYNTHETASE"/>
    <property type="match status" value="1"/>
</dbReference>
<dbReference type="Pfam" id="PF08264">
    <property type="entry name" value="Anticodon_1"/>
    <property type="match status" value="1"/>
</dbReference>
<dbReference type="GO" id="GO:0004823">
    <property type="term" value="F:leucine-tRNA ligase activity"/>
    <property type="evidence" value="ECO:0007669"/>
    <property type="project" value="UniProtKB-EC"/>
</dbReference>
<dbReference type="GO" id="GO:0002161">
    <property type="term" value="F:aminoacyl-tRNA deacylase activity"/>
    <property type="evidence" value="ECO:0007669"/>
    <property type="project" value="InterPro"/>
</dbReference>
<keyword evidence="6 10" id="KW-0648">Protein biosynthesis</keyword>
<evidence type="ECO:0000256" key="9">
    <source>
        <dbReference type="ARBA" id="ARBA00047469"/>
    </source>
</evidence>
<evidence type="ECO:0000256" key="7">
    <source>
        <dbReference type="ARBA" id="ARBA00023146"/>
    </source>
</evidence>
<dbReference type="GO" id="GO:0005739">
    <property type="term" value="C:mitochondrion"/>
    <property type="evidence" value="ECO:0007669"/>
    <property type="project" value="UniProtKB-ARBA"/>
</dbReference>
<dbReference type="NCBIfam" id="TIGR00396">
    <property type="entry name" value="leuS_bact"/>
    <property type="match status" value="1"/>
</dbReference>
<dbReference type="Proteomes" id="UP000694402">
    <property type="component" value="Unassembled WGS sequence"/>
</dbReference>
<dbReference type="Gene3D" id="3.40.50.620">
    <property type="entry name" value="HUPs"/>
    <property type="match status" value="2"/>
</dbReference>
<reference evidence="15" key="1">
    <citation type="journal article" date="2018" name="PLoS ONE">
        <title>Chinook salmon (Oncorhynchus tshawytscha) genome and transcriptome.</title>
        <authorList>
            <person name="Christensen K.A."/>
            <person name="Leong J.S."/>
            <person name="Sakhrani D."/>
            <person name="Biagi C.A."/>
            <person name="Minkley D.R."/>
            <person name="Withler R.E."/>
            <person name="Rondeau E.B."/>
            <person name="Koop B.F."/>
            <person name="Devlin R.H."/>
        </authorList>
    </citation>
    <scope>NUCLEOTIDE SEQUENCE [LARGE SCALE GENOMIC DNA]</scope>
</reference>
<sequence length="868" mass="98023">MQMAAYRVSLCLCGSGLFRLGLGRPRSRADGAPLPRLLSPCPRHGARTLFSETGVWDRNYKADTRRRVEQWWHPRIMEQWRRDTLEESSHRKKFYVLSMFPYPSGRLHMGHVRVYTISDTIGHFQRMRGHQVLNPMGWDAFGLPAENAAIERGLDPEEWTKSNIQSMREQLDSLGLCFNWDKEVTTCLPDYYRWTQWLFVKLFKAGLAYQKEAVVNWDPVDQTVLADEQVDDKGRSWRSGALVEQKLLRQWFIKTTNYAKPLLDALAELPEWYGVKAMQANWIGDCTGCYFDFHLKVNGEETGETLAGYTSSPEAVFGAAYLSIVPSHRLLHGTSPVRSALERVLQTGRDCLTEVTAHNLFTGQELPLVISSKQEFEGHLDTVIGIPDSRVEDASVARALGLSWSPVLKSQEDGGHTLINSAEFTGLSREVAFDSITQKAREREVGGHLTSTKLRDWLISRQRYWGTPIPMVHCGFCGPVAVPEEQLPVTLPKLPSPTGKGASPLEHADDWISCTCPRCKGPARRETDTMDTFVDSSWYYFRYTDPHNQDREPFKKLLVQGLIKGQTFRAADSGQYLKRDHIDFTGEEPVQVGSKAGLQVTWEKMSKSKHNGLDPQEVVQQYGIDTVRLYILYAAPPEQDILWDVKTDALPGVLRWQSRLWGLVTKLRRARQDGDVPNPSLLKRKEQADARKIWENKNFAVEQVTGHFTEDFLLNAAIARLMGLTNTLSNVSSRVLQHSVEFEEALATLCVMTAPMAPHLASELWAGLSQVRNPLSPLLSRGGDVLQQPWPTPDPLYLETPDTLELVVRVNNKVCGTVLVPRQVAQDTEQVRALVLGSELGQRLLGDRTIKKAILSPRTALINFLIEE</sequence>
<dbReference type="PRINTS" id="PR00985">
    <property type="entry name" value="TRNASYNTHLEU"/>
</dbReference>
<dbReference type="PANTHER" id="PTHR43740:SF2">
    <property type="entry name" value="LEUCINE--TRNA LIGASE, MITOCHONDRIAL"/>
    <property type="match status" value="1"/>
</dbReference>
<gene>
    <name evidence="14" type="primary">LARS2</name>
</gene>
<dbReference type="GO" id="GO:0006429">
    <property type="term" value="P:leucyl-tRNA aminoacylation"/>
    <property type="evidence" value="ECO:0007669"/>
    <property type="project" value="InterPro"/>
</dbReference>
<evidence type="ECO:0000256" key="3">
    <source>
        <dbReference type="ARBA" id="ARBA00022598"/>
    </source>
</evidence>
<dbReference type="AlphaFoldDB" id="A0AAZ3RM64"/>
<protein>
    <recommendedName>
        <fullName evidence="2">leucine--tRNA ligase</fullName>
        <ecNumber evidence="2">6.1.1.4</ecNumber>
    </recommendedName>
    <alternativeName>
        <fullName evidence="8">Leucyl-tRNA synthetase</fullName>
    </alternativeName>
</protein>
<keyword evidence="15" id="KW-1185">Reference proteome</keyword>
<dbReference type="Gene3D" id="1.10.730.10">
    <property type="entry name" value="Isoleucyl-tRNA Synthetase, Domain 1"/>
    <property type="match status" value="1"/>
</dbReference>
<evidence type="ECO:0000256" key="2">
    <source>
        <dbReference type="ARBA" id="ARBA00013164"/>
    </source>
</evidence>
<dbReference type="InterPro" id="IPR025709">
    <property type="entry name" value="Leu_tRNA-synth_edit"/>
</dbReference>
<dbReference type="InterPro" id="IPR009080">
    <property type="entry name" value="tRNAsynth_Ia_anticodon-bd"/>
</dbReference>
<dbReference type="GO" id="GO:0032543">
    <property type="term" value="P:mitochondrial translation"/>
    <property type="evidence" value="ECO:0007669"/>
    <property type="project" value="TreeGrafter"/>
</dbReference>
<dbReference type="InterPro" id="IPR009008">
    <property type="entry name" value="Val/Leu/Ile-tRNA-synth_edit"/>
</dbReference>
<accession>A0AAZ3RM64</accession>
<evidence type="ECO:0000259" key="12">
    <source>
        <dbReference type="Pfam" id="PF08264"/>
    </source>
</evidence>
<feature type="domain" description="Methionyl/Valyl/Leucyl/Isoleucyl-tRNA synthetase anticodon-binding" evidence="12">
    <location>
        <begin position="691"/>
        <end position="816"/>
    </location>
</feature>
<dbReference type="EC" id="6.1.1.4" evidence="2"/>
<reference evidence="14" key="2">
    <citation type="submission" date="2025-08" db="UniProtKB">
        <authorList>
            <consortium name="Ensembl"/>
        </authorList>
    </citation>
    <scope>IDENTIFICATION</scope>
</reference>
<organism evidence="14 15">
    <name type="scientific">Oncorhynchus tshawytscha</name>
    <name type="common">Chinook salmon</name>
    <name type="synonym">Salmo tshawytscha</name>
    <dbReference type="NCBI Taxonomy" id="74940"/>
    <lineage>
        <taxon>Eukaryota</taxon>
        <taxon>Metazoa</taxon>
        <taxon>Chordata</taxon>
        <taxon>Craniata</taxon>
        <taxon>Vertebrata</taxon>
        <taxon>Euteleostomi</taxon>
        <taxon>Actinopterygii</taxon>
        <taxon>Neopterygii</taxon>
        <taxon>Teleostei</taxon>
        <taxon>Protacanthopterygii</taxon>
        <taxon>Salmoniformes</taxon>
        <taxon>Salmonidae</taxon>
        <taxon>Salmoninae</taxon>
        <taxon>Oncorhynchus</taxon>
    </lineage>
</organism>
<evidence type="ECO:0000259" key="13">
    <source>
        <dbReference type="Pfam" id="PF13603"/>
    </source>
</evidence>
<dbReference type="SUPFAM" id="SSF50677">
    <property type="entry name" value="ValRS/IleRS/LeuRS editing domain"/>
    <property type="match status" value="1"/>
</dbReference>
<reference evidence="14" key="3">
    <citation type="submission" date="2025-09" db="UniProtKB">
        <authorList>
            <consortium name="Ensembl"/>
        </authorList>
    </citation>
    <scope>IDENTIFICATION</scope>
</reference>
<feature type="domain" description="Aminoacyl-tRNA synthetase class Ia" evidence="11">
    <location>
        <begin position="83"/>
        <end position="272"/>
    </location>
</feature>
<name>A0AAZ3RM64_ONCTS</name>